<sequence length="182" mass="20179">TIRPKCSFIALTCGLDSPRIFETLGVTDTKFLTTGFYGIAKTLSMVIFSVWLTGKVGRRNRLIGSPPTWYISGYIFRPVFAGQAAAGNTVMLCVYRSLRFGLLHHLVRYSSCTTGYDCHANSASKGLRETTEMELQLGHPHSVRGHHEYGSMAMELCCLTDYAIHDYVAGVRPTNFSGPSWL</sequence>
<evidence type="ECO:0000256" key="2">
    <source>
        <dbReference type="ARBA" id="ARBA00022692"/>
    </source>
</evidence>
<name>A0AAD8Q5T7_9PEZI</name>
<keyword evidence="7" id="KW-1185">Reference proteome</keyword>
<dbReference type="Gene3D" id="1.20.1250.20">
    <property type="entry name" value="MFS general substrate transporter like domains"/>
    <property type="match status" value="1"/>
</dbReference>
<dbReference type="InterPro" id="IPR036259">
    <property type="entry name" value="MFS_trans_sf"/>
</dbReference>
<keyword evidence="4 5" id="KW-0472">Membrane</keyword>
<evidence type="ECO:0000256" key="4">
    <source>
        <dbReference type="ARBA" id="ARBA00023136"/>
    </source>
</evidence>
<evidence type="ECO:0000256" key="1">
    <source>
        <dbReference type="ARBA" id="ARBA00004370"/>
    </source>
</evidence>
<dbReference type="RefSeq" id="XP_060416659.1">
    <property type="nucleotide sequence ID" value="XM_060554197.1"/>
</dbReference>
<dbReference type="EMBL" id="JAHLJV010000015">
    <property type="protein sequence ID" value="KAK1595647.1"/>
    <property type="molecule type" value="Genomic_DNA"/>
</dbReference>
<reference evidence="6" key="1">
    <citation type="submission" date="2021-06" db="EMBL/GenBank/DDBJ databases">
        <title>Comparative genomics, transcriptomics and evolutionary studies reveal genomic signatures of adaptation to plant cell wall in hemibiotrophic fungi.</title>
        <authorList>
            <consortium name="DOE Joint Genome Institute"/>
            <person name="Baroncelli R."/>
            <person name="Diaz J.F."/>
            <person name="Benocci T."/>
            <person name="Peng M."/>
            <person name="Battaglia E."/>
            <person name="Haridas S."/>
            <person name="Andreopoulos W."/>
            <person name="Labutti K."/>
            <person name="Pangilinan J."/>
            <person name="Floch G.L."/>
            <person name="Makela M.R."/>
            <person name="Henrissat B."/>
            <person name="Grigoriev I.V."/>
            <person name="Crouch J.A."/>
            <person name="De Vries R.P."/>
            <person name="Sukno S.A."/>
            <person name="Thon M.R."/>
        </authorList>
    </citation>
    <scope>NUCLEOTIDE SEQUENCE</scope>
    <source>
        <strain evidence="6">CBS 125086</strain>
    </source>
</reference>
<dbReference type="AlphaFoldDB" id="A0AAD8Q5T7"/>
<evidence type="ECO:0000256" key="5">
    <source>
        <dbReference type="SAM" id="Phobius"/>
    </source>
</evidence>
<feature type="non-terminal residue" evidence="6">
    <location>
        <position position="1"/>
    </location>
</feature>
<dbReference type="InterPro" id="IPR005828">
    <property type="entry name" value="MFS_sugar_transport-like"/>
</dbReference>
<evidence type="ECO:0000313" key="6">
    <source>
        <dbReference type="EMBL" id="KAK1595647.1"/>
    </source>
</evidence>
<dbReference type="GO" id="GO:0022857">
    <property type="term" value="F:transmembrane transporter activity"/>
    <property type="evidence" value="ECO:0007669"/>
    <property type="project" value="InterPro"/>
</dbReference>
<comment type="caution">
    <text evidence="6">The sequence shown here is derived from an EMBL/GenBank/DDBJ whole genome shotgun (WGS) entry which is preliminary data.</text>
</comment>
<dbReference type="Pfam" id="PF00083">
    <property type="entry name" value="Sugar_tr"/>
    <property type="match status" value="1"/>
</dbReference>
<evidence type="ECO:0000313" key="7">
    <source>
        <dbReference type="Proteomes" id="UP001230504"/>
    </source>
</evidence>
<keyword evidence="3 5" id="KW-1133">Transmembrane helix</keyword>
<protein>
    <submittedName>
        <fullName evidence="6">Uncharacterized protein</fullName>
    </submittedName>
</protein>
<evidence type="ECO:0000256" key="3">
    <source>
        <dbReference type="ARBA" id="ARBA00022989"/>
    </source>
</evidence>
<dbReference type="GeneID" id="85438437"/>
<dbReference type="Proteomes" id="UP001230504">
    <property type="component" value="Unassembled WGS sequence"/>
</dbReference>
<proteinExistence type="predicted"/>
<gene>
    <name evidence="6" type="ORF">LY79DRAFT_510834</name>
</gene>
<accession>A0AAD8Q5T7</accession>
<keyword evidence="2 5" id="KW-0812">Transmembrane</keyword>
<organism evidence="6 7">
    <name type="scientific">Colletotrichum navitas</name>
    <dbReference type="NCBI Taxonomy" id="681940"/>
    <lineage>
        <taxon>Eukaryota</taxon>
        <taxon>Fungi</taxon>
        <taxon>Dikarya</taxon>
        <taxon>Ascomycota</taxon>
        <taxon>Pezizomycotina</taxon>
        <taxon>Sordariomycetes</taxon>
        <taxon>Hypocreomycetidae</taxon>
        <taxon>Glomerellales</taxon>
        <taxon>Glomerellaceae</taxon>
        <taxon>Colletotrichum</taxon>
        <taxon>Colletotrichum graminicola species complex</taxon>
    </lineage>
</organism>
<comment type="subcellular location">
    <subcellularLocation>
        <location evidence="1">Membrane</location>
    </subcellularLocation>
</comment>
<dbReference type="GO" id="GO:0016020">
    <property type="term" value="C:membrane"/>
    <property type="evidence" value="ECO:0007669"/>
    <property type="project" value="UniProtKB-SubCell"/>
</dbReference>
<feature type="transmembrane region" description="Helical" evidence="5">
    <location>
        <begin position="31"/>
        <end position="52"/>
    </location>
</feature>